<accession>E8U4Q0</accession>
<evidence type="ECO:0000313" key="4">
    <source>
        <dbReference type="EMBL" id="ADV68915.1"/>
    </source>
</evidence>
<dbReference type="PANTHER" id="PTHR12969">
    <property type="entry name" value="NGD5/OSM-6/IFT52"/>
    <property type="match status" value="1"/>
</dbReference>
<reference evidence="4 5" key="1">
    <citation type="journal article" date="2011" name="Stand. Genomic Sci.">
        <title>Complete genome sequence of Deinococcus maricopensis type strain (LB-34).</title>
        <authorList>
            <person name="Pukall R."/>
            <person name="Zeytun A."/>
            <person name="Lucas S."/>
            <person name="Lapidus A."/>
            <person name="Hammon N."/>
            <person name="Deshpande S."/>
            <person name="Nolan M."/>
            <person name="Cheng J.F."/>
            <person name="Pitluck S."/>
            <person name="Liolios K."/>
            <person name="Pagani I."/>
            <person name="Mikhailova N."/>
            <person name="Ivanova N."/>
            <person name="Mavromatis K."/>
            <person name="Pati A."/>
            <person name="Tapia R."/>
            <person name="Han C."/>
            <person name="Goodwin L."/>
            <person name="Chen A."/>
            <person name="Palaniappan K."/>
            <person name="Land M."/>
            <person name="Hauser L."/>
            <person name="Chang Y.J."/>
            <person name="Jeffries C.D."/>
            <person name="Brambilla E.M."/>
            <person name="Rohde M."/>
            <person name="Goker M."/>
            <person name="Detter J.C."/>
            <person name="Woyke T."/>
            <person name="Bristow J."/>
            <person name="Eisen J.A."/>
            <person name="Markowitz V."/>
            <person name="Hugenholtz P."/>
            <person name="Kyrpides N.C."/>
            <person name="Klenk H.P."/>
        </authorList>
    </citation>
    <scope>NUCLEOTIDE SEQUENCE [LARGE SCALE GENOMIC DNA]</scope>
    <source>
        <strain evidence="5">DSM 21211 / LMG 22137 / NRRL B-23946 / LB-34</strain>
    </source>
</reference>
<dbReference type="InterPro" id="IPR001322">
    <property type="entry name" value="Lamin_tail_dom"/>
</dbReference>
<dbReference type="HOGENOM" id="CLU_620693_0_0_0"/>
<proteinExistence type="predicted"/>
<dbReference type="PROSITE" id="PS51257">
    <property type="entry name" value="PROKAR_LIPOPROTEIN"/>
    <property type="match status" value="1"/>
</dbReference>
<dbReference type="Gene3D" id="3.40.50.880">
    <property type="match status" value="1"/>
</dbReference>
<dbReference type="RefSeq" id="WP_013558418.1">
    <property type="nucleotide sequence ID" value="NC_014958.1"/>
</dbReference>
<dbReference type="Proteomes" id="UP000008635">
    <property type="component" value="Chromosome"/>
</dbReference>
<dbReference type="PANTHER" id="PTHR12969:SF7">
    <property type="entry name" value="INTRAFLAGELLAR TRANSPORT PROTEIN 52 HOMOLOG"/>
    <property type="match status" value="1"/>
</dbReference>
<protein>
    <submittedName>
        <fullName evidence="4">ABC-type uncharacterized transport system</fullName>
    </submittedName>
</protein>
<sequence precursor="true">MRTHTTLLLGLSLTLAACGQPTTTAQGAALRTLAAAGEPVINEVYYDAPSTDSGTFIELRGPAGLSLSGYTLTAYGSTGNSYATINLSGTIPASGYFVVAQDTTVTNRTLVNASVDLYNTSSSVRLTKSGALIDAVAYGNPSSNLGEGSSAGGVSAGQALARTPDGADSNANSVDFRAATPTPGASNGGTGGGTTPTPNPTGKKVLFDLTKHEDAGNSDWRIDGAYSDYANALRGLGYTVASLTGSSITSTALSGAKVLVIAEPQNPFSDSERAAIQAFVQGGGGLFMISDHRSSDRDNDGWDSPEVFNGWDGSTPASVSAALQKSLDSDTVFGLKHSFASSFSDPVYTATPLTSHPILSGSTGTADDVTSAGVYVGTSIDVLSGTALMGANGKTYLAANTYGSGRVVAWGDSSAFEDDTLSDGSIGQHTNWGNLSNANLGKNVVRWLAGDL</sequence>
<feature type="domain" description="LTD" evidence="3">
    <location>
        <begin position="34"/>
        <end position="139"/>
    </location>
</feature>
<dbReference type="STRING" id="709986.Deima_3288"/>
<dbReference type="AlphaFoldDB" id="E8U4Q0"/>
<reference evidence="5" key="2">
    <citation type="submission" date="2011-01" db="EMBL/GenBank/DDBJ databases">
        <title>The complete genome of Deinococcus maricopensis DSM 21211.</title>
        <authorList>
            <consortium name="US DOE Joint Genome Institute (JGI-PGF)"/>
            <person name="Lucas S."/>
            <person name="Copeland A."/>
            <person name="Lapidus A."/>
            <person name="Goodwin L."/>
            <person name="Pitluck S."/>
            <person name="Kyrpides N."/>
            <person name="Mavromatis K."/>
            <person name="Pagani I."/>
            <person name="Ivanova N."/>
            <person name="Ovchinnikova G."/>
            <person name="Zeytun A."/>
            <person name="Detter J.C."/>
            <person name="Han C."/>
            <person name="Land M."/>
            <person name="Hauser L."/>
            <person name="Markowitz V."/>
            <person name="Cheng J.-F."/>
            <person name="Hugenholtz P."/>
            <person name="Woyke T."/>
            <person name="Wu D."/>
            <person name="Pukall R."/>
            <person name="Gehrich-Schroeter G."/>
            <person name="Brambilla E."/>
            <person name="Klenk H.-P."/>
            <person name="Eisen J.A."/>
        </authorList>
    </citation>
    <scope>NUCLEOTIDE SEQUENCE [LARGE SCALE GENOMIC DNA]</scope>
    <source>
        <strain evidence="5">DSM 21211 / LMG 22137 / NRRL B-23946 / LB-34</strain>
    </source>
</reference>
<dbReference type="InterPro" id="IPR039975">
    <property type="entry name" value="IFT52"/>
</dbReference>
<dbReference type="Pfam" id="PF00932">
    <property type="entry name" value="LTD"/>
    <property type="match status" value="1"/>
</dbReference>
<dbReference type="KEGG" id="dmr:Deima_3288"/>
<evidence type="ECO:0000259" key="3">
    <source>
        <dbReference type="Pfam" id="PF00932"/>
    </source>
</evidence>
<name>E8U4Q0_DEIML</name>
<dbReference type="InterPro" id="IPR029062">
    <property type="entry name" value="Class_I_gatase-like"/>
</dbReference>
<evidence type="ECO:0000256" key="1">
    <source>
        <dbReference type="SAM" id="MobiDB-lite"/>
    </source>
</evidence>
<dbReference type="SUPFAM" id="SSF52317">
    <property type="entry name" value="Class I glutamine amidotransferase-like"/>
    <property type="match status" value="1"/>
</dbReference>
<dbReference type="OrthoDB" id="9801679at2"/>
<dbReference type="eggNOG" id="COG1749">
    <property type="taxonomic scope" value="Bacteria"/>
</dbReference>
<organism evidence="4 5">
    <name type="scientific">Deinococcus maricopensis (strain DSM 21211 / LMG 22137 / NRRL B-23946 / LB-34)</name>
    <dbReference type="NCBI Taxonomy" id="709986"/>
    <lineage>
        <taxon>Bacteria</taxon>
        <taxon>Thermotogati</taxon>
        <taxon>Deinococcota</taxon>
        <taxon>Deinococci</taxon>
        <taxon>Deinococcales</taxon>
        <taxon>Deinococcaceae</taxon>
        <taxon>Deinococcus</taxon>
    </lineage>
</organism>
<feature type="region of interest" description="Disordered" evidence="1">
    <location>
        <begin position="144"/>
        <end position="204"/>
    </location>
</feature>
<evidence type="ECO:0000256" key="2">
    <source>
        <dbReference type="SAM" id="SignalP"/>
    </source>
</evidence>
<gene>
    <name evidence="4" type="ordered locus">Deima_3288</name>
</gene>
<feature type="chain" id="PRO_5003232352" evidence="2">
    <location>
        <begin position="20"/>
        <end position="452"/>
    </location>
</feature>
<dbReference type="eggNOG" id="COG4085">
    <property type="taxonomic scope" value="Bacteria"/>
</dbReference>
<keyword evidence="5" id="KW-1185">Reference proteome</keyword>
<feature type="signal peptide" evidence="2">
    <location>
        <begin position="1"/>
        <end position="19"/>
    </location>
</feature>
<dbReference type="EMBL" id="CP002454">
    <property type="protein sequence ID" value="ADV68915.1"/>
    <property type="molecule type" value="Genomic_DNA"/>
</dbReference>
<evidence type="ECO:0000313" key="5">
    <source>
        <dbReference type="Proteomes" id="UP000008635"/>
    </source>
</evidence>
<keyword evidence="2" id="KW-0732">Signal</keyword>